<dbReference type="InterPro" id="IPR018165">
    <property type="entry name" value="Ala-tRNA-synth_IIc_core"/>
</dbReference>
<sequence length="389" mass="44407">MTRKLYWENPYDKKFTAKVKSIQEGGIILDQTLFYPFGGNQLSDQGILTINDNNLIVSMVTKKNNEILHHISSNSHKKLKVGDTVIGKIDWNRRYGLMKSHTSQHIFSAVIKNKYDINTVRATLNFEEVNLSFSQSLSFQEFKGVLDEINEICCSKNLSVKENIIPQKEIGKYKDKIRGALPDEKQIRIVGIQDLDLVCCGGTHVKNTAEIGILFIYDFKKGKDVKYYIGTSALIMLTNINVDLINVSNLLNISIKNVKEKTERNIELISNLRERNKTLELKNLELIAQNPNLKIQDILIYILELETDYKMLSKNLHLFPEETIIVIKISKKKYRFISKVQSINANSILQSFLRNYGGKGGGNPTSAQGNFDRAPKDIILDLKQFIKSF</sequence>
<accession>A0A0F9SUX0</accession>
<dbReference type="GO" id="GO:0002161">
    <property type="term" value="F:aminoacyl-tRNA deacylase activity"/>
    <property type="evidence" value="ECO:0007669"/>
    <property type="project" value="UniProtKB-ARBA"/>
</dbReference>
<evidence type="ECO:0000259" key="5">
    <source>
        <dbReference type="PROSITE" id="PS50860"/>
    </source>
</evidence>
<dbReference type="GO" id="GO:0046872">
    <property type="term" value="F:metal ion binding"/>
    <property type="evidence" value="ECO:0007669"/>
    <property type="project" value="UniProtKB-KW"/>
</dbReference>
<dbReference type="Pfam" id="PF02272">
    <property type="entry name" value="DHHA1"/>
    <property type="match status" value="1"/>
</dbReference>
<dbReference type="InterPro" id="IPR051335">
    <property type="entry name" value="Alanyl-tRNA_Editing_Enzymes"/>
</dbReference>
<dbReference type="GO" id="GO:0006419">
    <property type="term" value="P:alanyl-tRNA aminoacylation"/>
    <property type="evidence" value="ECO:0007669"/>
    <property type="project" value="InterPro"/>
</dbReference>
<dbReference type="PANTHER" id="PTHR43462:SF1">
    <property type="entry name" value="ALANYL-TRNA EDITING PROTEIN AARSD1"/>
    <property type="match status" value="1"/>
</dbReference>
<dbReference type="InterPro" id="IPR018164">
    <property type="entry name" value="Ala-tRNA-synth_IIc_N"/>
</dbReference>
<evidence type="ECO:0000313" key="6">
    <source>
        <dbReference type="EMBL" id="KKN40716.1"/>
    </source>
</evidence>
<comment type="cofactor">
    <cofactor evidence="1">
        <name>Zn(2+)</name>
        <dbReference type="ChEBI" id="CHEBI:29105"/>
    </cofactor>
</comment>
<feature type="domain" description="Alanyl-transfer RNA synthetases family profile" evidence="5">
    <location>
        <begin position="1"/>
        <end position="216"/>
    </location>
</feature>
<proteinExistence type="predicted"/>
<evidence type="ECO:0000256" key="4">
    <source>
        <dbReference type="ARBA" id="ARBA00022833"/>
    </source>
</evidence>
<protein>
    <recommendedName>
        <fullName evidence="5">Alanyl-transfer RNA synthetases family profile domain-containing protein</fullName>
    </recommendedName>
</protein>
<dbReference type="PANTHER" id="PTHR43462">
    <property type="entry name" value="ALANYL-TRNA EDITING PROTEIN"/>
    <property type="match status" value="1"/>
</dbReference>
<evidence type="ECO:0000256" key="2">
    <source>
        <dbReference type="ARBA" id="ARBA00004496"/>
    </source>
</evidence>
<comment type="caution">
    <text evidence="6">The sequence shown here is derived from an EMBL/GenBank/DDBJ whole genome shotgun (WGS) entry which is preliminary data.</text>
</comment>
<dbReference type="EMBL" id="LAZR01001688">
    <property type="protein sequence ID" value="KKN40716.1"/>
    <property type="molecule type" value="Genomic_DNA"/>
</dbReference>
<dbReference type="InterPro" id="IPR018163">
    <property type="entry name" value="Thr/Ala-tRNA-synth_IIc_edit"/>
</dbReference>
<dbReference type="PROSITE" id="PS50860">
    <property type="entry name" value="AA_TRNA_LIGASE_II_ALA"/>
    <property type="match status" value="1"/>
</dbReference>
<dbReference type="GO" id="GO:0004813">
    <property type="term" value="F:alanine-tRNA ligase activity"/>
    <property type="evidence" value="ECO:0007669"/>
    <property type="project" value="InterPro"/>
</dbReference>
<dbReference type="InterPro" id="IPR003156">
    <property type="entry name" value="DHHA1_dom"/>
</dbReference>
<dbReference type="GO" id="GO:0005737">
    <property type="term" value="C:cytoplasm"/>
    <property type="evidence" value="ECO:0007669"/>
    <property type="project" value="UniProtKB-SubCell"/>
</dbReference>
<dbReference type="InterPro" id="IPR009000">
    <property type="entry name" value="Transl_B-barrel_sf"/>
</dbReference>
<evidence type="ECO:0000256" key="1">
    <source>
        <dbReference type="ARBA" id="ARBA00001947"/>
    </source>
</evidence>
<dbReference type="InterPro" id="IPR012947">
    <property type="entry name" value="tRNA_SAD"/>
</dbReference>
<keyword evidence="3" id="KW-0479">Metal-binding</keyword>
<dbReference type="Gene3D" id="3.10.310.40">
    <property type="match status" value="1"/>
</dbReference>
<reference evidence="6" key="1">
    <citation type="journal article" date="2015" name="Nature">
        <title>Complex archaea that bridge the gap between prokaryotes and eukaryotes.</title>
        <authorList>
            <person name="Spang A."/>
            <person name="Saw J.H."/>
            <person name="Jorgensen S.L."/>
            <person name="Zaremba-Niedzwiedzka K."/>
            <person name="Martijn J."/>
            <person name="Lind A.E."/>
            <person name="van Eijk R."/>
            <person name="Schleper C."/>
            <person name="Guy L."/>
            <person name="Ettema T.J."/>
        </authorList>
    </citation>
    <scope>NUCLEOTIDE SEQUENCE</scope>
</reference>
<keyword evidence="4" id="KW-0862">Zinc</keyword>
<dbReference type="Pfam" id="PF01411">
    <property type="entry name" value="tRNA-synt_2c"/>
    <property type="match status" value="1"/>
</dbReference>
<name>A0A0F9SUX0_9ZZZZ</name>
<dbReference type="Gene3D" id="3.30.980.10">
    <property type="entry name" value="Threonyl-trna Synthetase, Chain A, domain 2"/>
    <property type="match status" value="1"/>
</dbReference>
<gene>
    <name evidence="6" type="ORF">LCGC14_0730600</name>
</gene>
<dbReference type="SUPFAM" id="SSF50447">
    <property type="entry name" value="Translation proteins"/>
    <property type="match status" value="1"/>
</dbReference>
<organism evidence="6">
    <name type="scientific">marine sediment metagenome</name>
    <dbReference type="NCBI Taxonomy" id="412755"/>
    <lineage>
        <taxon>unclassified sequences</taxon>
        <taxon>metagenomes</taxon>
        <taxon>ecological metagenomes</taxon>
    </lineage>
</organism>
<dbReference type="Pfam" id="PF07973">
    <property type="entry name" value="tRNA_SAD"/>
    <property type="match status" value="1"/>
</dbReference>
<comment type="subcellular location">
    <subcellularLocation>
        <location evidence="2">Cytoplasm</location>
    </subcellularLocation>
</comment>
<dbReference type="Gene3D" id="2.40.30.130">
    <property type="match status" value="1"/>
</dbReference>
<dbReference type="GO" id="GO:0003676">
    <property type="term" value="F:nucleic acid binding"/>
    <property type="evidence" value="ECO:0007669"/>
    <property type="project" value="InterPro"/>
</dbReference>
<dbReference type="GO" id="GO:0005524">
    <property type="term" value="F:ATP binding"/>
    <property type="evidence" value="ECO:0007669"/>
    <property type="project" value="InterPro"/>
</dbReference>
<dbReference type="AlphaFoldDB" id="A0A0F9SUX0"/>
<dbReference type="SUPFAM" id="SSF55186">
    <property type="entry name" value="ThrRS/AlaRS common domain"/>
    <property type="match status" value="1"/>
</dbReference>
<evidence type="ECO:0000256" key="3">
    <source>
        <dbReference type="ARBA" id="ARBA00022723"/>
    </source>
</evidence>